<comment type="subcellular location">
    <subcellularLocation>
        <location evidence="1">Nucleus</location>
    </subcellularLocation>
</comment>
<evidence type="ECO:0000256" key="2">
    <source>
        <dbReference type="ARBA" id="ARBA00023242"/>
    </source>
</evidence>
<dbReference type="GO" id="GO:0006357">
    <property type="term" value="P:regulation of transcription by RNA polymerase II"/>
    <property type="evidence" value="ECO:0007669"/>
    <property type="project" value="TreeGrafter"/>
</dbReference>
<feature type="coiled-coil region" evidence="3">
    <location>
        <begin position="469"/>
        <end position="511"/>
    </location>
</feature>
<evidence type="ECO:0000259" key="5">
    <source>
        <dbReference type="SMART" id="SM01135"/>
    </source>
</evidence>
<protein>
    <recommendedName>
        <fullName evidence="5">DIRP domain-containing protein</fullName>
    </recommendedName>
</protein>
<evidence type="ECO:0000256" key="3">
    <source>
        <dbReference type="SAM" id="Coils"/>
    </source>
</evidence>
<dbReference type="VEuPathDB" id="VectorBase:ACON2_032274"/>
<dbReference type="InterPro" id="IPR010561">
    <property type="entry name" value="LIN-9/ALY1"/>
</dbReference>
<organism evidence="6">
    <name type="scientific">Anopheles coluzzii</name>
    <name type="common">African malaria mosquito</name>
    <dbReference type="NCBI Taxonomy" id="1518534"/>
    <lineage>
        <taxon>Eukaryota</taxon>
        <taxon>Metazoa</taxon>
        <taxon>Ecdysozoa</taxon>
        <taxon>Arthropoda</taxon>
        <taxon>Hexapoda</taxon>
        <taxon>Insecta</taxon>
        <taxon>Pterygota</taxon>
        <taxon>Neoptera</taxon>
        <taxon>Endopterygota</taxon>
        <taxon>Diptera</taxon>
        <taxon>Nematocera</taxon>
        <taxon>Culicoidea</taxon>
        <taxon>Culicidae</taxon>
        <taxon>Anophelinae</taxon>
        <taxon>Anopheles</taxon>
    </lineage>
</organism>
<sequence length="600" mass="68070">LCEKGKPHREMRTTRQTGKAPSDHGRITARKRQVRAEKQSNQKENKPPSLDNILEARRQIPSAPLTVVSERNDKKAAHPLDQVTVTGNVRTGQAREEVTGDAYGDDLLQSYGSLESLAVLDGCLDVFLCAKEVRQATHPPDESTAHQPSAEAGSRPQMEDLLPHSAQGSSLDDCLEELEYEEVACYEAQANSSTASKSCAVPSLVAEILERAEDDTKSSSEASSISCHNSPAIGAIFKRSKLSPHELQPKPVSCHGNLKLHRFMMCEWFYSHIDAALFAEEHSRSVDFGTLLRQHYPALHRCSLQRPQWNHIRKEFGKVARVRRLSPAFLLQERITLERRREKVRFLMENPMIEYLDDDIPSTIPSRIEVGSKVRAALLSPNYGSFPGVVIGIENQDIPMFRVRFTIDGIDHEQLLPDYRVALDQSPPSPEQSDVLSVSAKHLRQVAALNDCVDEKRRLLYELENIRLNTEARRAMGRLNAERDQQQGQRYEQILRKLLDLNRTLLQLSKNVATEYEQNMSEPLTTSETSIVEAYVVEVVNQLIEDCSKLDQFHKNPEADRLWKEALERLGKNPEYLKQFGHYLASRIGHKFDPQAYRKQ</sequence>
<dbReference type="PANTHER" id="PTHR21689">
    <property type="entry name" value="LIN-9"/>
    <property type="match status" value="1"/>
</dbReference>
<dbReference type="EnsemblMetazoa" id="ACOM026674-RA">
    <property type="protein sequence ID" value="ACOM026674-PA.1"/>
    <property type="gene ID" value="ACOM026674"/>
</dbReference>
<feature type="region of interest" description="Disordered" evidence="4">
    <location>
        <begin position="137"/>
        <end position="168"/>
    </location>
</feature>
<reference evidence="6" key="1">
    <citation type="submission" date="2022-08" db="UniProtKB">
        <authorList>
            <consortium name="EnsemblMetazoa"/>
        </authorList>
    </citation>
    <scope>IDENTIFICATION</scope>
</reference>
<evidence type="ECO:0000256" key="1">
    <source>
        <dbReference type="ARBA" id="ARBA00004123"/>
    </source>
</evidence>
<keyword evidence="3" id="KW-0175">Coiled coil</keyword>
<dbReference type="SMART" id="SM01135">
    <property type="entry name" value="DIRP"/>
    <property type="match status" value="1"/>
</dbReference>
<dbReference type="GO" id="GO:0005654">
    <property type="term" value="C:nucleoplasm"/>
    <property type="evidence" value="ECO:0007669"/>
    <property type="project" value="TreeGrafter"/>
</dbReference>
<dbReference type="PANTHER" id="PTHR21689:SF2">
    <property type="entry name" value="PROTEIN LIN-9 HOMOLOG"/>
    <property type="match status" value="1"/>
</dbReference>
<feature type="domain" description="DIRP" evidence="5">
    <location>
        <begin position="269"/>
        <end position="380"/>
    </location>
</feature>
<dbReference type="GO" id="GO:0051726">
    <property type="term" value="P:regulation of cell cycle"/>
    <property type="evidence" value="ECO:0007669"/>
    <property type="project" value="TreeGrafter"/>
</dbReference>
<evidence type="ECO:0000313" key="6">
    <source>
        <dbReference type="EnsemblMetazoa" id="ACOM026674-PA.1"/>
    </source>
</evidence>
<feature type="region of interest" description="Disordered" evidence="4">
    <location>
        <begin position="1"/>
        <end position="52"/>
    </location>
</feature>
<keyword evidence="2" id="KW-0539">Nucleus</keyword>
<feature type="compositionally biased region" description="Basic and acidic residues" evidence="4">
    <location>
        <begin position="1"/>
        <end position="13"/>
    </location>
</feature>
<dbReference type="AlphaFoldDB" id="A0A8W7P7R3"/>
<proteinExistence type="predicted"/>
<dbReference type="InterPro" id="IPR033471">
    <property type="entry name" value="DIRP"/>
</dbReference>
<dbReference type="GO" id="GO:0003677">
    <property type="term" value="F:DNA binding"/>
    <property type="evidence" value="ECO:0007669"/>
    <property type="project" value="TreeGrafter"/>
</dbReference>
<evidence type="ECO:0000256" key="4">
    <source>
        <dbReference type="SAM" id="MobiDB-lite"/>
    </source>
</evidence>
<dbReference type="Proteomes" id="UP000075882">
    <property type="component" value="Unassembled WGS sequence"/>
</dbReference>
<name>A0A8W7P7R3_ANOCL</name>
<dbReference type="GO" id="GO:0006351">
    <property type="term" value="P:DNA-templated transcription"/>
    <property type="evidence" value="ECO:0007669"/>
    <property type="project" value="InterPro"/>
</dbReference>
<dbReference type="GO" id="GO:0017053">
    <property type="term" value="C:transcription repressor complex"/>
    <property type="evidence" value="ECO:0007669"/>
    <property type="project" value="InterPro"/>
</dbReference>
<accession>A0A8W7P7R3</accession>
<dbReference type="Pfam" id="PF06584">
    <property type="entry name" value="DIRP"/>
    <property type="match status" value="1"/>
</dbReference>
<feature type="compositionally biased region" description="Basic and acidic residues" evidence="4">
    <location>
        <begin position="34"/>
        <end position="46"/>
    </location>
</feature>